<organism evidence="3 4">
    <name type="scientific">Paenibacillus thailandensis</name>
    <dbReference type="NCBI Taxonomy" id="393250"/>
    <lineage>
        <taxon>Bacteria</taxon>
        <taxon>Bacillati</taxon>
        <taxon>Bacillota</taxon>
        <taxon>Bacilli</taxon>
        <taxon>Bacillales</taxon>
        <taxon>Paenibacillaceae</taxon>
        <taxon>Paenibacillus</taxon>
    </lineage>
</organism>
<feature type="transmembrane region" description="Helical" evidence="2">
    <location>
        <begin position="7"/>
        <end position="30"/>
    </location>
</feature>
<protein>
    <recommendedName>
        <fullName evidence="5">Spore coat protein</fullName>
    </recommendedName>
</protein>
<evidence type="ECO:0000256" key="1">
    <source>
        <dbReference type="SAM" id="MobiDB-lite"/>
    </source>
</evidence>
<feature type="compositionally biased region" description="Low complexity" evidence="1">
    <location>
        <begin position="159"/>
        <end position="168"/>
    </location>
</feature>
<keyword evidence="2" id="KW-0812">Transmembrane</keyword>
<proteinExistence type="predicted"/>
<comment type="caution">
    <text evidence="3">The sequence shown here is derived from an EMBL/GenBank/DDBJ whole genome shotgun (WGS) entry which is preliminary data.</text>
</comment>
<gene>
    <name evidence="3" type="ORF">ACFSW5_18705</name>
</gene>
<reference evidence="4" key="1">
    <citation type="journal article" date="2019" name="Int. J. Syst. Evol. Microbiol.">
        <title>The Global Catalogue of Microorganisms (GCM) 10K type strain sequencing project: providing services to taxonomists for standard genome sequencing and annotation.</title>
        <authorList>
            <consortium name="The Broad Institute Genomics Platform"/>
            <consortium name="The Broad Institute Genome Sequencing Center for Infectious Disease"/>
            <person name="Wu L."/>
            <person name="Ma J."/>
        </authorList>
    </citation>
    <scope>NUCLEOTIDE SEQUENCE [LARGE SCALE GENOMIC DNA]</scope>
    <source>
        <strain evidence="4">TISTR 1827</strain>
    </source>
</reference>
<evidence type="ECO:0000313" key="4">
    <source>
        <dbReference type="Proteomes" id="UP001597493"/>
    </source>
</evidence>
<keyword evidence="4" id="KW-1185">Reference proteome</keyword>
<dbReference type="RefSeq" id="WP_379276336.1">
    <property type="nucleotide sequence ID" value="NZ_JBHUGT010000022.1"/>
</dbReference>
<keyword evidence="2" id="KW-0472">Membrane</keyword>
<feature type="compositionally biased region" description="Low complexity" evidence="1">
    <location>
        <begin position="130"/>
        <end position="145"/>
    </location>
</feature>
<dbReference type="Proteomes" id="UP001597493">
    <property type="component" value="Unassembled WGS sequence"/>
</dbReference>
<feature type="region of interest" description="Disordered" evidence="1">
    <location>
        <begin position="64"/>
        <end position="185"/>
    </location>
</feature>
<evidence type="ECO:0000256" key="2">
    <source>
        <dbReference type="SAM" id="Phobius"/>
    </source>
</evidence>
<keyword evidence="2" id="KW-1133">Transmembrane helix</keyword>
<feature type="compositionally biased region" description="Gly residues" evidence="1">
    <location>
        <begin position="146"/>
        <end position="156"/>
    </location>
</feature>
<name>A0ABW5R1W3_9BACL</name>
<evidence type="ECO:0008006" key="5">
    <source>
        <dbReference type="Google" id="ProtNLM"/>
    </source>
</evidence>
<dbReference type="EMBL" id="JBHUMY010000025">
    <property type="protein sequence ID" value="MFD2662291.1"/>
    <property type="molecule type" value="Genomic_DNA"/>
</dbReference>
<sequence>MRRMTVWLAKLVAAGLIISFLSIWTTGYVVNSYVETLLKQFNIPLETQPMALSGVWGKLWGADPVTAEAPSDTDSDTDAERETPDSPSEGTIEGAAGKQGGAGERDSSAGNEPSPSPGPLTGIGGGSGASAGAEPPEDGAGAADGAFGGETPGGTANGSADAPDASPDSPEEGTASTLPADDTEVAITTDNMTEIKNQMSDADKNKLFGLLMEKLPQEAWQSISAYVENGLTDEELTDVEQIMAQHLSSEEYKQMMEILKKY</sequence>
<accession>A0ABW5R1W3</accession>
<evidence type="ECO:0000313" key="3">
    <source>
        <dbReference type="EMBL" id="MFD2662291.1"/>
    </source>
</evidence>